<sequence>MKVGAPIVFVFLSALILINSIKVSLTYGYYELRPSRFYRKTM</sequence>
<dbReference type="Proteomes" id="UP000029646">
    <property type="component" value="Unassembled WGS sequence"/>
</dbReference>
<evidence type="ECO:0000313" key="2">
    <source>
        <dbReference type="EMBL" id="GAL71910.1"/>
    </source>
</evidence>
<gene>
    <name evidence="2" type="ORF">JCM19302_417</name>
</gene>
<protein>
    <submittedName>
        <fullName evidence="2">Uncharacterized protein</fullName>
    </submittedName>
</protein>
<evidence type="ECO:0000256" key="1">
    <source>
        <dbReference type="SAM" id="Phobius"/>
    </source>
</evidence>
<feature type="transmembrane region" description="Helical" evidence="1">
    <location>
        <begin position="6"/>
        <end position="30"/>
    </location>
</feature>
<reference evidence="2 3" key="1">
    <citation type="journal article" date="2014" name="Genome Announc.">
        <title>Draft Genome Sequence of Marine Flavobacterium Jejuia pallidilutea Strain 11shimoA1 and Pigmentation Mutants.</title>
        <authorList>
            <person name="Takatani N."/>
            <person name="Nakanishi M."/>
            <person name="Meirelles P."/>
            <person name="Mino S."/>
            <person name="Suda W."/>
            <person name="Oshima K."/>
            <person name="Hattori M."/>
            <person name="Ohkuma M."/>
            <person name="Hosokawa M."/>
            <person name="Miyashita K."/>
            <person name="Thompson F.L."/>
            <person name="Niwa A."/>
            <person name="Sawabe T."/>
            <person name="Sawabe T."/>
        </authorList>
    </citation>
    <scope>NUCLEOTIDE SEQUENCE [LARGE SCALE GENOMIC DNA]</scope>
    <source>
        <strain evidence="3">JCM19302</strain>
    </source>
</reference>
<evidence type="ECO:0000313" key="3">
    <source>
        <dbReference type="Proteomes" id="UP000029646"/>
    </source>
</evidence>
<comment type="caution">
    <text evidence="2">The sequence shown here is derived from an EMBL/GenBank/DDBJ whole genome shotgun (WGS) entry which is preliminary data.</text>
</comment>
<dbReference type="AlphaFoldDB" id="A0A090W4H8"/>
<keyword evidence="1" id="KW-1133">Transmembrane helix</keyword>
<dbReference type="EMBL" id="BBNS01000017">
    <property type="protein sequence ID" value="GAL71910.1"/>
    <property type="molecule type" value="Genomic_DNA"/>
</dbReference>
<name>A0A090W4H8_9FLAO</name>
<keyword evidence="1" id="KW-0812">Transmembrane</keyword>
<proteinExistence type="predicted"/>
<organism evidence="2 3">
    <name type="scientific">Jejuia pallidilutea</name>
    <dbReference type="NCBI Taxonomy" id="504487"/>
    <lineage>
        <taxon>Bacteria</taxon>
        <taxon>Pseudomonadati</taxon>
        <taxon>Bacteroidota</taxon>
        <taxon>Flavobacteriia</taxon>
        <taxon>Flavobacteriales</taxon>
        <taxon>Flavobacteriaceae</taxon>
        <taxon>Jejuia</taxon>
    </lineage>
</organism>
<keyword evidence="1" id="KW-0472">Membrane</keyword>
<accession>A0A090W4H8</accession>